<name>A0A5B1CS33_9BACT</name>
<reference evidence="2 3" key="1">
    <citation type="submission" date="2019-08" db="EMBL/GenBank/DDBJ databases">
        <title>Deep-cultivation of Planctomycetes and their phenomic and genomic characterization uncovers novel biology.</title>
        <authorList>
            <person name="Wiegand S."/>
            <person name="Jogler M."/>
            <person name="Boedeker C."/>
            <person name="Pinto D."/>
            <person name="Vollmers J."/>
            <person name="Rivas-Marin E."/>
            <person name="Kohn T."/>
            <person name="Peeters S.H."/>
            <person name="Heuer A."/>
            <person name="Rast P."/>
            <person name="Oberbeckmann S."/>
            <person name="Bunk B."/>
            <person name="Jeske O."/>
            <person name="Meyerdierks A."/>
            <person name="Storesund J.E."/>
            <person name="Kallscheuer N."/>
            <person name="Luecker S."/>
            <person name="Lage O.M."/>
            <person name="Pohl T."/>
            <person name="Merkel B.J."/>
            <person name="Hornburger P."/>
            <person name="Mueller R.-W."/>
            <person name="Bruemmer F."/>
            <person name="Labrenz M."/>
            <person name="Spormann A.M."/>
            <person name="Op Den Camp H."/>
            <person name="Overmann J."/>
            <person name="Amann R."/>
            <person name="Jetten M.S.M."/>
            <person name="Mascher T."/>
            <person name="Medema M.H."/>
            <person name="Devos D.P."/>
            <person name="Kaster A.-K."/>
            <person name="Ovreas L."/>
            <person name="Rohde M."/>
            <person name="Galperin M.Y."/>
            <person name="Jogler C."/>
        </authorList>
    </citation>
    <scope>NUCLEOTIDE SEQUENCE [LARGE SCALE GENOMIC DNA]</scope>
    <source>
        <strain evidence="2 3">LF1</strain>
    </source>
</reference>
<dbReference type="RefSeq" id="WP_068264786.1">
    <property type="nucleotide sequence ID" value="NZ_LWSK01000069.1"/>
</dbReference>
<dbReference type="EMBL" id="VRLW01000001">
    <property type="protein sequence ID" value="KAA1262193.1"/>
    <property type="molecule type" value="Genomic_DNA"/>
</dbReference>
<gene>
    <name evidence="2" type="ORF">LF1_47550</name>
</gene>
<dbReference type="AlphaFoldDB" id="A0A5B1CS33"/>
<dbReference type="Proteomes" id="UP000322699">
    <property type="component" value="Unassembled WGS sequence"/>
</dbReference>
<sequence>MSVSLSADSAPSDPDDELLVAYLDGELQRGERSELENRLLVDEPLRGRLTELQSSWDMLDVLSVDGSGVSLVETTLELAIADIDSSASGDYNRTNDSLQRSKTKSRWNQRRMAPVLLLSVMAGLAAWSFAAFESRQQQQNELRDLAIAQDLDAFNYGSDLTLMRHLAANPDWIEMVETAAELSAETQPLQPLRQVALDQRQSAIEQMSVDQRELLGSRWDAFSRLSDADQESIRQLAATIETQSDRDTLLNTMRAYATWRSRLPSGLVDQIEGDDADASRQAVRDAIDESKSSMAETSGSQLDDETVDVIYFAIQEFAKKRIGKDQRRYQPPGGFRGPLENPKTREWFAIRQMFGYPDRRGPGNRNRSNGGNQNRRRDVSLTSNEFATIESLLPTQSQETLGILTNGDPTLVTMTLQVWVEEVIRRKMPLRSDKSLLQRYQDLSEKQREIVDLMPPEKMLQSISGGRSGGQ</sequence>
<keyword evidence="3" id="KW-1185">Reference proteome</keyword>
<evidence type="ECO:0008006" key="4">
    <source>
        <dbReference type="Google" id="ProtNLM"/>
    </source>
</evidence>
<dbReference type="OrthoDB" id="268061at2"/>
<feature type="region of interest" description="Disordered" evidence="1">
    <location>
        <begin position="355"/>
        <end position="381"/>
    </location>
</feature>
<feature type="compositionally biased region" description="Low complexity" evidence="1">
    <location>
        <begin position="363"/>
        <end position="373"/>
    </location>
</feature>
<organism evidence="2 3">
    <name type="scientific">Rubripirellula obstinata</name>
    <dbReference type="NCBI Taxonomy" id="406547"/>
    <lineage>
        <taxon>Bacteria</taxon>
        <taxon>Pseudomonadati</taxon>
        <taxon>Planctomycetota</taxon>
        <taxon>Planctomycetia</taxon>
        <taxon>Pirellulales</taxon>
        <taxon>Pirellulaceae</taxon>
        <taxon>Rubripirellula</taxon>
    </lineage>
</organism>
<accession>A0A5B1CS33</accession>
<comment type="caution">
    <text evidence="2">The sequence shown here is derived from an EMBL/GenBank/DDBJ whole genome shotgun (WGS) entry which is preliminary data.</text>
</comment>
<protein>
    <recommendedName>
        <fullName evidence="4">Zinc-finger domain-containing protein</fullName>
    </recommendedName>
</protein>
<evidence type="ECO:0000256" key="1">
    <source>
        <dbReference type="SAM" id="MobiDB-lite"/>
    </source>
</evidence>
<evidence type="ECO:0000313" key="2">
    <source>
        <dbReference type="EMBL" id="KAA1262193.1"/>
    </source>
</evidence>
<evidence type="ECO:0000313" key="3">
    <source>
        <dbReference type="Proteomes" id="UP000322699"/>
    </source>
</evidence>
<proteinExistence type="predicted"/>